<evidence type="ECO:0000313" key="13">
    <source>
        <dbReference type="Proteomes" id="UP000001508"/>
    </source>
</evidence>
<dbReference type="SUPFAM" id="SSF53383">
    <property type="entry name" value="PLP-dependent transferases"/>
    <property type="match status" value="1"/>
</dbReference>
<dbReference type="InterPro" id="IPR015421">
    <property type="entry name" value="PyrdxlP-dep_Trfase_major"/>
</dbReference>
<dbReference type="KEGG" id="dak:DaAHT2_2370"/>
<evidence type="ECO:0000256" key="8">
    <source>
        <dbReference type="ARBA" id="ARBA00023014"/>
    </source>
</evidence>
<evidence type="ECO:0000256" key="10">
    <source>
        <dbReference type="RuleBase" id="RU004504"/>
    </source>
</evidence>
<dbReference type="InterPro" id="IPR015422">
    <property type="entry name" value="PyrdxlP-dep_Trfase_small"/>
</dbReference>
<protein>
    <recommendedName>
        <fullName evidence="3">cysteine desulfurase</fullName>
        <ecNumber evidence="3">2.8.1.7</ecNumber>
    </recommendedName>
</protein>
<dbReference type="Gene3D" id="3.40.640.10">
    <property type="entry name" value="Type I PLP-dependent aspartate aminotransferase-like (Major domain)"/>
    <property type="match status" value="1"/>
</dbReference>
<dbReference type="PANTHER" id="PTHR11601">
    <property type="entry name" value="CYSTEINE DESULFURYLASE FAMILY MEMBER"/>
    <property type="match status" value="1"/>
</dbReference>
<keyword evidence="6" id="KW-0663">Pyridoxal phosphate</keyword>
<dbReference type="InterPro" id="IPR015424">
    <property type="entry name" value="PyrdxlP-dep_Trfase"/>
</dbReference>
<dbReference type="InterPro" id="IPR016454">
    <property type="entry name" value="Cysteine_dSase"/>
</dbReference>
<gene>
    <name evidence="12" type="ordered locus">DaAHT2_2370</name>
</gene>
<dbReference type="GO" id="GO:0051536">
    <property type="term" value="F:iron-sulfur cluster binding"/>
    <property type="evidence" value="ECO:0007669"/>
    <property type="project" value="UniProtKB-KW"/>
</dbReference>
<evidence type="ECO:0000256" key="9">
    <source>
        <dbReference type="ARBA" id="ARBA00050776"/>
    </source>
</evidence>
<dbReference type="InterPro" id="IPR020578">
    <property type="entry name" value="Aminotrans_V_PyrdxlP_BS"/>
</dbReference>
<dbReference type="Gene3D" id="3.90.1150.10">
    <property type="entry name" value="Aspartate Aminotransferase, domain 1"/>
    <property type="match status" value="1"/>
</dbReference>
<evidence type="ECO:0000256" key="2">
    <source>
        <dbReference type="ARBA" id="ARBA00006490"/>
    </source>
</evidence>
<dbReference type="AlphaFoldDB" id="D6Z748"/>
<dbReference type="STRING" id="589865.DaAHT2_2370"/>
<dbReference type="GO" id="GO:0046872">
    <property type="term" value="F:metal ion binding"/>
    <property type="evidence" value="ECO:0007669"/>
    <property type="project" value="UniProtKB-KW"/>
</dbReference>
<dbReference type="Pfam" id="PF00266">
    <property type="entry name" value="Aminotran_5"/>
    <property type="match status" value="1"/>
</dbReference>
<feature type="domain" description="Aminotransferase class V" evidence="11">
    <location>
        <begin position="4"/>
        <end position="366"/>
    </location>
</feature>
<dbReference type="InParanoid" id="D6Z748"/>
<comment type="similarity">
    <text evidence="2">Belongs to the class-V pyridoxal-phosphate-dependent aminotransferase family. NifS/IscS subfamily.</text>
</comment>
<reference evidence="13" key="1">
    <citation type="submission" date="2010-02" db="EMBL/GenBank/DDBJ databases">
        <title>Complete sequence of Desulfurivibrio alkaliphilus AHT2.</title>
        <authorList>
            <consortium name="US DOE Joint Genome Institute"/>
            <person name="Pitluck S."/>
            <person name="Chertkov O."/>
            <person name="Detter J.C."/>
            <person name="Han C."/>
            <person name="Tapia R."/>
            <person name="Larimer F."/>
            <person name="Land M."/>
            <person name="Hauser L."/>
            <person name="Kyrpides N."/>
            <person name="Mikhailova N."/>
            <person name="Sorokin D.Y."/>
            <person name="Muyzer G."/>
            <person name="Woyke T."/>
        </authorList>
    </citation>
    <scope>NUCLEOTIDE SEQUENCE [LARGE SCALE GENOMIC DNA]</scope>
    <source>
        <strain evidence="13">DSM 19089 / UNIQEM U267 / AHT2</strain>
    </source>
</reference>
<dbReference type="eggNOG" id="COG1104">
    <property type="taxonomic scope" value="Bacteria"/>
</dbReference>
<dbReference type="RefSeq" id="WP_013164548.1">
    <property type="nucleotide sequence ID" value="NC_014216.1"/>
</dbReference>
<dbReference type="HOGENOM" id="CLU_003433_0_0_7"/>
<evidence type="ECO:0000256" key="5">
    <source>
        <dbReference type="ARBA" id="ARBA00022723"/>
    </source>
</evidence>
<keyword evidence="4 12" id="KW-0808">Transferase</keyword>
<dbReference type="Gene3D" id="1.10.260.50">
    <property type="match status" value="1"/>
</dbReference>
<evidence type="ECO:0000256" key="3">
    <source>
        <dbReference type="ARBA" id="ARBA00012239"/>
    </source>
</evidence>
<proteinExistence type="inferred from homology"/>
<dbReference type="PROSITE" id="PS00595">
    <property type="entry name" value="AA_TRANSFER_CLASS_5"/>
    <property type="match status" value="1"/>
</dbReference>
<evidence type="ECO:0000256" key="1">
    <source>
        <dbReference type="ARBA" id="ARBA00001933"/>
    </source>
</evidence>
<dbReference type="InterPro" id="IPR000192">
    <property type="entry name" value="Aminotrans_V_dom"/>
</dbReference>
<comment type="catalytic activity">
    <reaction evidence="9">
        <text>(sulfur carrier)-H + L-cysteine = (sulfur carrier)-SH + L-alanine</text>
        <dbReference type="Rhea" id="RHEA:43892"/>
        <dbReference type="Rhea" id="RHEA-COMP:14737"/>
        <dbReference type="Rhea" id="RHEA-COMP:14739"/>
        <dbReference type="ChEBI" id="CHEBI:29917"/>
        <dbReference type="ChEBI" id="CHEBI:35235"/>
        <dbReference type="ChEBI" id="CHEBI:57972"/>
        <dbReference type="ChEBI" id="CHEBI:64428"/>
        <dbReference type="EC" id="2.8.1.7"/>
    </reaction>
</comment>
<dbReference type="GO" id="GO:0031071">
    <property type="term" value="F:cysteine desulfurase activity"/>
    <property type="evidence" value="ECO:0007669"/>
    <property type="project" value="UniProtKB-EC"/>
</dbReference>
<accession>D6Z748</accession>
<organism evidence="12 13">
    <name type="scientific">Desulfurivibrio alkaliphilus (strain DSM 19089 / UNIQEM U267 / AHT2)</name>
    <dbReference type="NCBI Taxonomy" id="589865"/>
    <lineage>
        <taxon>Bacteria</taxon>
        <taxon>Pseudomonadati</taxon>
        <taxon>Thermodesulfobacteriota</taxon>
        <taxon>Desulfobulbia</taxon>
        <taxon>Desulfobulbales</taxon>
        <taxon>Desulfobulbaceae</taxon>
        <taxon>Desulfurivibrio</taxon>
    </lineage>
</organism>
<keyword evidence="7" id="KW-0408">Iron</keyword>
<name>D6Z748_DESAT</name>
<evidence type="ECO:0000259" key="11">
    <source>
        <dbReference type="Pfam" id="PF00266"/>
    </source>
</evidence>
<dbReference type="PANTHER" id="PTHR11601:SF34">
    <property type="entry name" value="CYSTEINE DESULFURASE"/>
    <property type="match status" value="1"/>
</dbReference>
<comment type="cofactor">
    <cofactor evidence="1 10">
        <name>pyridoxal 5'-phosphate</name>
        <dbReference type="ChEBI" id="CHEBI:597326"/>
    </cofactor>
</comment>
<dbReference type="EC" id="2.8.1.7" evidence="3"/>
<keyword evidence="13" id="KW-1185">Reference proteome</keyword>
<evidence type="ECO:0000256" key="7">
    <source>
        <dbReference type="ARBA" id="ARBA00023004"/>
    </source>
</evidence>
<evidence type="ECO:0000313" key="12">
    <source>
        <dbReference type="EMBL" id="ADH87035.1"/>
    </source>
</evidence>
<dbReference type="EMBL" id="CP001940">
    <property type="protein sequence ID" value="ADH87035.1"/>
    <property type="molecule type" value="Genomic_DNA"/>
</dbReference>
<sequence>MRRIYLDNNATTPLLPEVVEVMQQCLAEDFGNPSSGHSFGEAARRRVETGRQQVAGLLQCAPDRVVFTSGGSEANCQAIFSAVMARPEGRHLIASAVEHPSVTAPLEFLRRQGYEIELLPVDGAGRLDPALLKNAIRPDTVLVSLMAANNETGVLWDVAEVGGICREREVLFHCDAVQLAGKEEIDAEQWPVDYLSLAAHKMHGPKGCGALYARRSVPVTPLVMGAGQEAGRRAGTENVAGIAGFGLACELAAAYLAAGGRESMAAMGRRLEEGLLQACPEVRINGEGAPRLTNTANVSFEYCSSAQMIQDLDELGFAVSAHAACHSGDLDPSPVLAAMAVPETFRHGTLRISLSRLNTASEIEALLAVLPRVAQNSRQGFV</sequence>
<dbReference type="PIRSF" id="PIRSF005572">
    <property type="entry name" value="NifS"/>
    <property type="match status" value="1"/>
</dbReference>
<dbReference type="Proteomes" id="UP000001508">
    <property type="component" value="Chromosome"/>
</dbReference>
<keyword evidence="5" id="KW-0479">Metal-binding</keyword>
<keyword evidence="8" id="KW-0411">Iron-sulfur</keyword>
<evidence type="ECO:0000256" key="4">
    <source>
        <dbReference type="ARBA" id="ARBA00022679"/>
    </source>
</evidence>
<evidence type="ECO:0000256" key="6">
    <source>
        <dbReference type="ARBA" id="ARBA00022898"/>
    </source>
</evidence>